<reference evidence="1 2" key="1">
    <citation type="submission" date="2018-09" db="EMBL/GenBank/DDBJ databases">
        <title>Paracoccus onubensis nov. sp. a moderate halophilic bacterium isolated from Gruta de las Maravillas (Aracena, Spain).</title>
        <authorList>
            <person name="Jurado V."/>
            <person name="Gutierrez-Patricio S."/>
            <person name="Gonzalez-Pimentel J.L."/>
            <person name="Laiz L."/>
            <person name="Saiz-Jimenez C."/>
        </authorList>
    </citation>
    <scope>NUCLEOTIDE SEQUENCE [LARGE SCALE GENOMIC DNA]</scope>
    <source>
        <strain evidence="1 2">DSM 19484</strain>
    </source>
</reference>
<dbReference type="GO" id="GO:0000160">
    <property type="term" value="P:phosphorelay signal transduction system"/>
    <property type="evidence" value="ECO:0007669"/>
    <property type="project" value="InterPro"/>
</dbReference>
<dbReference type="EMBL" id="QZEV01000008">
    <property type="protein sequence ID" value="RJL06525.1"/>
    <property type="molecule type" value="Genomic_DNA"/>
</dbReference>
<dbReference type="AlphaFoldDB" id="A0A419A119"/>
<dbReference type="Proteomes" id="UP000285530">
    <property type="component" value="Unassembled WGS sequence"/>
</dbReference>
<evidence type="ECO:0008006" key="3">
    <source>
        <dbReference type="Google" id="ProtNLM"/>
    </source>
</evidence>
<organism evidence="1 2">
    <name type="scientific">Paracoccus aestuarii</name>
    <dbReference type="NCBI Taxonomy" id="453842"/>
    <lineage>
        <taxon>Bacteria</taxon>
        <taxon>Pseudomonadati</taxon>
        <taxon>Pseudomonadota</taxon>
        <taxon>Alphaproteobacteria</taxon>
        <taxon>Rhodobacterales</taxon>
        <taxon>Paracoccaceae</taxon>
        <taxon>Paracoccus</taxon>
    </lineage>
</organism>
<sequence length="119" mass="13428">MIDWNRVIDLRDAMRPDDTWPLIEAVLTEIEAHLSALDRRVPYLAEDLHLLFGLGATIGFSDFCDLCRRGEQQLSQTGRFDLGIPALRASFGHARQLFLRDLPHVIGDDRPDEASARAS</sequence>
<accession>A0A419A119</accession>
<dbReference type="SUPFAM" id="SSF47226">
    <property type="entry name" value="Histidine-containing phosphotransfer domain, HPT domain"/>
    <property type="match status" value="1"/>
</dbReference>
<evidence type="ECO:0000313" key="2">
    <source>
        <dbReference type="Proteomes" id="UP000285530"/>
    </source>
</evidence>
<dbReference type="InterPro" id="IPR036641">
    <property type="entry name" value="HPT_dom_sf"/>
</dbReference>
<gene>
    <name evidence="1" type="ORF">D3P06_03380</name>
</gene>
<dbReference type="RefSeq" id="WP_119885208.1">
    <property type="nucleotide sequence ID" value="NZ_CP067169.1"/>
</dbReference>
<name>A0A419A119_9RHOB</name>
<proteinExistence type="predicted"/>
<comment type="caution">
    <text evidence="1">The sequence shown here is derived from an EMBL/GenBank/DDBJ whole genome shotgun (WGS) entry which is preliminary data.</text>
</comment>
<keyword evidence="2" id="KW-1185">Reference proteome</keyword>
<dbReference type="Gene3D" id="1.20.120.160">
    <property type="entry name" value="HPT domain"/>
    <property type="match status" value="1"/>
</dbReference>
<dbReference type="OrthoDB" id="7867809at2"/>
<evidence type="ECO:0000313" key="1">
    <source>
        <dbReference type="EMBL" id="RJL06525.1"/>
    </source>
</evidence>
<protein>
    <recommendedName>
        <fullName evidence="3">Hpt domain-containing protein</fullName>
    </recommendedName>
</protein>